<evidence type="ECO:0000256" key="2">
    <source>
        <dbReference type="ARBA" id="ARBA00023125"/>
    </source>
</evidence>
<dbReference type="Gene3D" id="1.10.10.10">
    <property type="entry name" value="Winged helix-like DNA-binding domain superfamily/Winged helix DNA-binding domain"/>
    <property type="match status" value="1"/>
</dbReference>
<keyword evidence="3" id="KW-0804">Transcription</keyword>
<dbReference type="GO" id="GO:0003700">
    <property type="term" value="F:DNA-binding transcription factor activity"/>
    <property type="evidence" value="ECO:0007669"/>
    <property type="project" value="InterPro"/>
</dbReference>
<dbReference type="CDD" id="cd00090">
    <property type="entry name" value="HTH_ARSR"/>
    <property type="match status" value="1"/>
</dbReference>
<dbReference type="EMBL" id="DVJS01000105">
    <property type="protein sequence ID" value="HIS97187.1"/>
    <property type="molecule type" value="Genomic_DNA"/>
</dbReference>
<dbReference type="SMART" id="SM00418">
    <property type="entry name" value="HTH_ARSR"/>
    <property type="match status" value="1"/>
</dbReference>
<dbReference type="PRINTS" id="PR00778">
    <property type="entry name" value="HTHARSR"/>
</dbReference>
<gene>
    <name evidence="5" type="ORF">IAD42_04350</name>
</gene>
<keyword evidence="2" id="KW-0238">DNA-binding</keyword>
<dbReference type="GO" id="GO:0003677">
    <property type="term" value="F:DNA binding"/>
    <property type="evidence" value="ECO:0007669"/>
    <property type="project" value="UniProtKB-KW"/>
</dbReference>
<dbReference type="PROSITE" id="PS50987">
    <property type="entry name" value="HTH_ARSR_2"/>
    <property type="match status" value="1"/>
</dbReference>
<evidence type="ECO:0000313" key="5">
    <source>
        <dbReference type="EMBL" id="HIS97187.1"/>
    </source>
</evidence>
<dbReference type="InterPro" id="IPR051081">
    <property type="entry name" value="HTH_MetalResp_TranReg"/>
</dbReference>
<dbReference type="AlphaFoldDB" id="A0A9D1G452"/>
<evidence type="ECO:0000256" key="3">
    <source>
        <dbReference type="ARBA" id="ARBA00023163"/>
    </source>
</evidence>
<accession>A0A9D1G452</accession>
<reference evidence="5" key="1">
    <citation type="submission" date="2020-10" db="EMBL/GenBank/DDBJ databases">
        <authorList>
            <person name="Gilroy R."/>
        </authorList>
    </citation>
    <scope>NUCLEOTIDE SEQUENCE</scope>
    <source>
        <strain evidence="5">ChiHecec3B27-6122</strain>
    </source>
</reference>
<dbReference type="NCBIfam" id="NF033788">
    <property type="entry name" value="HTH_metalloreg"/>
    <property type="match status" value="1"/>
</dbReference>
<dbReference type="PANTHER" id="PTHR33154">
    <property type="entry name" value="TRANSCRIPTIONAL REGULATOR, ARSR FAMILY"/>
    <property type="match status" value="1"/>
</dbReference>
<evidence type="ECO:0000313" key="6">
    <source>
        <dbReference type="Proteomes" id="UP000886876"/>
    </source>
</evidence>
<feature type="domain" description="HTH arsR-type" evidence="4">
    <location>
        <begin position="1"/>
        <end position="89"/>
    </location>
</feature>
<keyword evidence="1" id="KW-0805">Transcription regulation</keyword>
<proteinExistence type="predicted"/>
<dbReference type="InterPro" id="IPR011991">
    <property type="entry name" value="ArsR-like_HTH"/>
</dbReference>
<dbReference type="InterPro" id="IPR036388">
    <property type="entry name" value="WH-like_DNA-bd_sf"/>
</dbReference>
<sequence>MGLQETMRALADPTRRGILELLRDGELTAGEISERFPMSNAAVSKHLAVLKEAGLVRDIRRGKYIFYELNTSVLEDVLVFVSSLGLGRGEESEVRT</sequence>
<dbReference type="SUPFAM" id="SSF46785">
    <property type="entry name" value="Winged helix' DNA-binding domain"/>
    <property type="match status" value="1"/>
</dbReference>
<dbReference type="InterPro" id="IPR001845">
    <property type="entry name" value="HTH_ArsR_DNA-bd_dom"/>
</dbReference>
<dbReference type="InterPro" id="IPR047796">
    <property type="entry name" value="SdpR-like_repress"/>
</dbReference>
<reference evidence="5" key="2">
    <citation type="journal article" date="2021" name="PeerJ">
        <title>Extensive microbial diversity within the chicken gut microbiome revealed by metagenomics and culture.</title>
        <authorList>
            <person name="Gilroy R."/>
            <person name="Ravi A."/>
            <person name="Getino M."/>
            <person name="Pursley I."/>
            <person name="Horton D.L."/>
            <person name="Alikhan N.F."/>
            <person name="Baker D."/>
            <person name="Gharbi K."/>
            <person name="Hall N."/>
            <person name="Watson M."/>
            <person name="Adriaenssens E.M."/>
            <person name="Foster-Nyarko E."/>
            <person name="Jarju S."/>
            <person name="Secka A."/>
            <person name="Antonio M."/>
            <person name="Oren A."/>
            <person name="Chaudhuri R.R."/>
            <person name="La Ragione R."/>
            <person name="Hildebrand F."/>
            <person name="Pallen M.J."/>
        </authorList>
    </citation>
    <scope>NUCLEOTIDE SEQUENCE</scope>
    <source>
        <strain evidence="5">ChiHecec3B27-6122</strain>
    </source>
</reference>
<dbReference type="NCBIfam" id="NF033789">
    <property type="entry name" value="repress_SdpR"/>
    <property type="match status" value="1"/>
</dbReference>
<dbReference type="Pfam" id="PF01022">
    <property type="entry name" value="HTH_5"/>
    <property type="match status" value="1"/>
</dbReference>
<evidence type="ECO:0000259" key="4">
    <source>
        <dbReference type="PROSITE" id="PS50987"/>
    </source>
</evidence>
<name>A0A9D1G452_9FIRM</name>
<organism evidence="5 6">
    <name type="scientific">Candidatus Scatomorpha pullistercoris</name>
    <dbReference type="NCBI Taxonomy" id="2840929"/>
    <lineage>
        <taxon>Bacteria</taxon>
        <taxon>Bacillati</taxon>
        <taxon>Bacillota</taxon>
        <taxon>Clostridia</taxon>
        <taxon>Eubacteriales</taxon>
        <taxon>Candidatus Scatomorpha</taxon>
    </lineage>
</organism>
<dbReference type="PANTHER" id="PTHR33154:SF33">
    <property type="entry name" value="TRANSCRIPTIONAL REPRESSOR SDPR"/>
    <property type="match status" value="1"/>
</dbReference>
<evidence type="ECO:0000256" key="1">
    <source>
        <dbReference type="ARBA" id="ARBA00023015"/>
    </source>
</evidence>
<dbReference type="InterPro" id="IPR036390">
    <property type="entry name" value="WH_DNA-bd_sf"/>
</dbReference>
<protein>
    <submittedName>
        <fullName evidence="5">Winged helix-turn-helix transcriptional regulator</fullName>
    </submittedName>
</protein>
<comment type="caution">
    <text evidence="5">The sequence shown here is derived from an EMBL/GenBank/DDBJ whole genome shotgun (WGS) entry which is preliminary data.</text>
</comment>
<dbReference type="Proteomes" id="UP000886876">
    <property type="component" value="Unassembled WGS sequence"/>
</dbReference>